<organism evidence="1 2">
    <name type="scientific">Pseudomonas phage PhiCHU</name>
    <dbReference type="NCBI Taxonomy" id="1589273"/>
    <lineage>
        <taxon>Viruses</taxon>
        <taxon>Duplodnaviria</taxon>
        <taxon>Heunggongvirae</taxon>
        <taxon>Uroviricota</taxon>
        <taxon>Caudoviricetes</taxon>
        <taxon>Bruynoghevirus</taxon>
        <taxon>Bruynoghevirus CHU</taxon>
    </lineage>
</organism>
<evidence type="ECO:0000313" key="2">
    <source>
        <dbReference type="Proteomes" id="UP000031719"/>
    </source>
</evidence>
<name>A0A0B5A445_9CAUD</name>
<dbReference type="EMBL" id="KP233880">
    <property type="protein sequence ID" value="AJD82739.1"/>
    <property type="molecule type" value="Genomic_DNA"/>
</dbReference>
<dbReference type="GeneID" id="26637272"/>
<evidence type="ECO:0008006" key="3">
    <source>
        <dbReference type="Google" id="ProtNLM"/>
    </source>
</evidence>
<dbReference type="Proteomes" id="UP000031719">
    <property type="component" value="Segment"/>
</dbReference>
<gene>
    <name evidence="1" type="ORF">PhiCHU_46</name>
</gene>
<proteinExistence type="predicted"/>
<dbReference type="RefSeq" id="YP_009210829.1">
    <property type="nucleotide sequence ID" value="NC_028933.1"/>
</dbReference>
<dbReference type="KEGG" id="vg:26637272"/>
<evidence type="ECO:0000313" key="1">
    <source>
        <dbReference type="EMBL" id="AJD82739.1"/>
    </source>
</evidence>
<sequence>MKMENYSIEEALRVCRELFKTLEETTQFTGLRVGGGFLRDCDNGVVPKDIDIYVVEPRTLQAITIRNRVRVVPRVVDEDTLEVNVIRFFNAIGHKKVRLGDKEVNNDYPDSFKVWESCEVPEGHLPVNLIVCNQEHPCVFDLGLCSISFWNGDRELMYGHEYTKDKGNKWITLINIADPLLGHTVHEAVISDGAVDRLVNHIRRVMEKYPDHKVKLSDNLLHWVNLAGSNIQQSALKVIGRLQEENIIERPGEILPAQTEVIDWDALRLQHREDRTRDDAVVGVQAATTHLRGEAQVLPRLQGIFRDWIIDEDFVGRGQGVLPRGV</sequence>
<accession>A0A0B5A445</accession>
<protein>
    <recommendedName>
        <fullName evidence="3">Nucleotidyltransferase</fullName>
    </recommendedName>
</protein>
<keyword evidence="2" id="KW-1185">Reference proteome</keyword>
<dbReference type="OrthoDB" id="3975at10239"/>
<reference evidence="1 2" key="1">
    <citation type="submission" date="2014-12" db="EMBL/GenBank/DDBJ databases">
        <authorList>
            <person name="Magill D.J."/>
            <person name="Shaburova O.V."/>
            <person name="Chesnokova E.N."/>
            <person name="Pleteneva E.A."/>
            <person name="Krylov V.N."/>
            <person name="Kulakov L.A."/>
        </authorList>
    </citation>
    <scope>NUCLEOTIDE SEQUENCE [LARGE SCALE GENOMIC DNA]</scope>
</reference>